<accession>A0A1L7RBG5</accession>
<dbReference type="InterPro" id="IPR013595">
    <property type="entry name" value="Pept_S33_TAP-like_C"/>
</dbReference>
<dbReference type="PANTHER" id="PTHR43248">
    <property type="entry name" value="2-SUCCINYL-6-HYDROXY-2,4-CYCLOHEXADIENE-1-CARBOXYLATE SYNTHASE"/>
    <property type="match status" value="1"/>
</dbReference>
<gene>
    <name evidence="6" type="ORF">AAM4_1395</name>
</gene>
<dbReference type="EMBL" id="LK995498">
    <property type="protein sequence ID" value="CED91227.1"/>
    <property type="molecule type" value="Genomic_DNA"/>
</dbReference>
<evidence type="ECO:0000256" key="4">
    <source>
        <dbReference type="SAM" id="SignalP"/>
    </source>
</evidence>
<dbReference type="InterPro" id="IPR029058">
    <property type="entry name" value="AB_hydrolase_fold"/>
</dbReference>
<name>A0A1L7RBG5_9ACTO</name>
<sequence>MKPFKVPGRRALAALTAVFAAAGLVACDSPLPGSGPNPSPAARATASTSAVPAGLEDFYAQDVDWYPCANVGMDEADGDADYSCAYVTAPLDYDDPDGQTIDLAMKRRAATDDAIGTLFINPGGPGGSGVDLVESAKGYFSDELIASYDVIGFDPRGVGNSTAIDCLTDAELDEDRAASETSADADGAGDDDAAAAQEAIVEYVQRYEGKCEANSPAGLLDHVDTISAARDLDMLRAVVGEEVLTYLGYSYGTYLGATYAELFPGNVGRMVLDGAIEPTLSAGEMTLAQAAAFENALRTYVEDCQSGGKCPLHGDVDAGVAQIQDFLKVTKGAPIPTSDPDRPLTYSLAESAILGIMYQSESWSVLTEALDQAMNQDDGSLLLFISDLFASREDDGSYSGNGDEAINAINCLDYPVKGDADSWEAEHAQLEEASPTFGADLGYSDLFCQTWGHESTRERAAIHATGAAPILVVGTTGDPATPYAWSQSLAEQLDDGHLLTWEGNGHTAYGRAGECVTTAVDDYLLAGVLPEAGLTCRD</sequence>
<feature type="domain" description="Peptidase S33 tripeptidyl aminopeptidase-like C-terminal" evidence="5">
    <location>
        <begin position="435"/>
        <end position="536"/>
    </location>
</feature>
<dbReference type="Gene3D" id="3.40.50.1820">
    <property type="entry name" value="alpha/beta hydrolase"/>
    <property type="match status" value="1"/>
</dbReference>
<feature type="chain" id="PRO_5039452681" evidence="4">
    <location>
        <begin position="27"/>
        <end position="538"/>
    </location>
</feature>
<dbReference type="RefSeq" id="WP_210580033.1">
    <property type="nucleotide sequence ID" value="NZ_LK995498.1"/>
</dbReference>
<evidence type="ECO:0000256" key="2">
    <source>
        <dbReference type="ARBA" id="ARBA00022729"/>
    </source>
</evidence>
<dbReference type="SUPFAM" id="SSF53474">
    <property type="entry name" value="alpha/beta-Hydrolases"/>
    <property type="match status" value="1"/>
</dbReference>
<evidence type="ECO:0000259" key="5">
    <source>
        <dbReference type="Pfam" id="PF08386"/>
    </source>
</evidence>
<comment type="similarity">
    <text evidence="1">Belongs to the peptidase S33 family.</text>
</comment>
<dbReference type="PROSITE" id="PS51257">
    <property type="entry name" value="PROKAR_LIPOPROTEIN"/>
    <property type="match status" value="1"/>
</dbReference>
<protein>
    <submittedName>
        <fullName evidence="6">Carboxylesterase B</fullName>
    </submittedName>
</protein>
<dbReference type="InterPro" id="IPR051601">
    <property type="entry name" value="Serine_prot/Carboxylest_S33"/>
</dbReference>
<evidence type="ECO:0000256" key="1">
    <source>
        <dbReference type="ARBA" id="ARBA00010088"/>
    </source>
</evidence>
<evidence type="ECO:0000313" key="6">
    <source>
        <dbReference type="EMBL" id="CED91227.1"/>
    </source>
</evidence>
<dbReference type="AlphaFoldDB" id="A0A1L7RBG5"/>
<feature type="signal peptide" evidence="4">
    <location>
        <begin position="1"/>
        <end position="26"/>
    </location>
</feature>
<dbReference type="PANTHER" id="PTHR43248:SF29">
    <property type="entry name" value="TRIPEPTIDYL AMINOPEPTIDASE"/>
    <property type="match status" value="1"/>
</dbReference>
<evidence type="ECO:0000256" key="3">
    <source>
        <dbReference type="ARBA" id="ARBA00022801"/>
    </source>
</evidence>
<dbReference type="Pfam" id="PF08386">
    <property type="entry name" value="Abhydrolase_4"/>
    <property type="match status" value="1"/>
</dbReference>
<proteinExistence type="inferred from homology"/>
<dbReference type="GO" id="GO:0016787">
    <property type="term" value="F:hydrolase activity"/>
    <property type="evidence" value="ECO:0007669"/>
    <property type="project" value="UniProtKB-KW"/>
</dbReference>
<keyword evidence="2 4" id="KW-0732">Signal</keyword>
<organism evidence="6">
    <name type="scientific">Actinomyces succiniciruminis</name>
    <dbReference type="NCBI Taxonomy" id="1522002"/>
    <lineage>
        <taxon>Bacteria</taxon>
        <taxon>Bacillati</taxon>
        <taxon>Actinomycetota</taxon>
        <taxon>Actinomycetes</taxon>
        <taxon>Actinomycetales</taxon>
        <taxon>Actinomycetaceae</taxon>
        <taxon>Actinomyces</taxon>
    </lineage>
</organism>
<reference evidence="6" key="1">
    <citation type="submission" date="2014-07" db="EMBL/GenBank/DDBJ databases">
        <authorList>
            <person name="Zhang J.E."/>
            <person name="Yang H."/>
            <person name="Guo J."/>
            <person name="Deng Z."/>
            <person name="Luo H."/>
            <person name="Luo M."/>
            <person name="Zhao B."/>
        </authorList>
    </citation>
    <scope>NUCLEOTIDE SEQUENCE</scope>
    <source>
        <strain evidence="6">AM4</strain>
    </source>
</reference>
<keyword evidence="3" id="KW-0378">Hydrolase</keyword>